<name>A0A2I0BG44_9ASPA</name>
<gene>
    <name evidence="1" type="ORF">AXF42_Ash003420</name>
</gene>
<dbReference type="EMBL" id="KZ451885">
    <property type="protein sequence ID" value="PKA66765.1"/>
    <property type="molecule type" value="Genomic_DNA"/>
</dbReference>
<evidence type="ECO:0000313" key="1">
    <source>
        <dbReference type="EMBL" id="PKA66765.1"/>
    </source>
</evidence>
<keyword evidence="2" id="KW-1185">Reference proteome</keyword>
<reference evidence="1 2" key="1">
    <citation type="journal article" date="2017" name="Nature">
        <title>The Apostasia genome and the evolution of orchids.</title>
        <authorList>
            <person name="Zhang G.Q."/>
            <person name="Liu K.W."/>
            <person name="Li Z."/>
            <person name="Lohaus R."/>
            <person name="Hsiao Y.Y."/>
            <person name="Niu S.C."/>
            <person name="Wang J.Y."/>
            <person name="Lin Y.C."/>
            <person name="Xu Q."/>
            <person name="Chen L.J."/>
            <person name="Yoshida K."/>
            <person name="Fujiwara S."/>
            <person name="Wang Z.W."/>
            <person name="Zhang Y.Q."/>
            <person name="Mitsuda N."/>
            <person name="Wang M."/>
            <person name="Liu G.H."/>
            <person name="Pecoraro L."/>
            <person name="Huang H.X."/>
            <person name="Xiao X.J."/>
            <person name="Lin M."/>
            <person name="Wu X.Y."/>
            <person name="Wu W.L."/>
            <person name="Chen Y.Y."/>
            <person name="Chang S.B."/>
            <person name="Sakamoto S."/>
            <person name="Ohme-Takagi M."/>
            <person name="Yagi M."/>
            <person name="Zeng S.J."/>
            <person name="Shen C.Y."/>
            <person name="Yeh C.M."/>
            <person name="Luo Y.B."/>
            <person name="Tsai W.C."/>
            <person name="Van de Peer Y."/>
            <person name="Liu Z.J."/>
        </authorList>
    </citation>
    <scope>NUCLEOTIDE SEQUENCE [LARGE SCALE GENOMIC DNA]</scope>
    <source>
        <strain evidence="2">cv. Shenzhen</strain>
        <tissue evidence="1">Stem</tissue>
    </source>
</reference>
<dbReference type="AlphaFoldDB" id="A0A2I0BG44"/>
<accession>A0A2I0BG44</accession>
<sequence>MSNNGEKIYVVENRLCRLRILQYPRFESRTERCGGVAEELVVRRQKLPLHPHRRCAARPLDAPHHFPRRPSGAYATTLPCMRALRSLR</sequence>
<proteinExistence type="predicted"/>
<dbReference type="Proteomes" id="UP000236161">
    <property type="component" value="Unassembled WGS sequence"/>
</dbReference>
<evidence type="ECO:0000313" key="2">
    <source>
        <dbReference type="Proteomes" id="UP000236161"/>
    </source>
</evidence>
<protein>
    <submittedName>
        <fullName evidence="1">Uncharacterized protein</fullName>
    </submittedName>
</protein>
<organism evidence="1 2">
    <name type="scientific">Apostasia shenzhenica</name>
    <dbReference type="NCBI Taxonomy" id="1088818"/>
    <lineage>
        <taxon>Eukaryota</taxon>
        <taxon>Viridiplantae</taxon>
        <taxon>Streptophyta</taxon>
        <taxon>Embryophyta</taxon>
        <taxon>Tracheophyta</taxon>
        <taxon>Spermatophyta</taxon>
        <taxon>Magnoliopsida</taxon>
        <taxon>Liliopsida</taxon>
        <taxon>Asparagales</taxon>
        <taxon>Orchidaceae</taxon>
        <taxon>Apostasioideae</taxon>
        <taxon>Apostasia</taxon>
    </lineage>
</organism>